<keyword evidence="3" id="KW-0804">Transcription</keyword>
<gene>
    <name evidence="6" type="ORF">ACFOY2_49680</name>
</gene>
<dbReference type="PROSITE" id="PS50977">
    <property type="entry name" value="HTH_TETR_2"/>
    <property type="match status" value="1"/>
</dbReference>
<keyword evidence="2 4" id="KW-0238">DNA-binding</keyword>
<accession>A0ABV8GN22</accession>
<evidence type="ECO:0000256" key="4">
    <source>
        <dbReference type="PROSITE-ProRule" id="PRU00335"/>
    </source>
</evidence>
<dbReference type="Gene3D" id="1.10.357.10">
    <property type="entry name" value="Tetracycline Repressor, domain 2"/>
    <property type="match status" value="1"/>
</dbReference>
<dbReference type="PRINTS" id="PR00455">
    <property type="entry name" value="HTHTETR"/>
</dbReference>
<evidence type="ECO:0000256" key="1">
    <source>
        <dbReference type="ARBA" id="ARBA00023015"/>
    </source>
</evidence>
<name>A0ABV8GN22_9ACTN</name>
<evidence type="ECO:0000256" key="3">
    <source>
        <dbReference type="ARBA" id="ARBA00023163"/>
    </source>
</evidence>
<dbReference type="PANTHER" id="PTHR30055:SF151">
    <property type="entry name" value="TRANSCRIPTIONAL REGULATORY PROTEIN"/>
    <property type="match status" value="1"/>
</dbReference>
<dbReference type="RefSeq" id="WP_379535178.1">
    <property type="nucleotide sequence ID" value="NZ_JBHSBI010000043.1"/>
</dbReference>
<dbReference type="SUPFAM" id="SSF48498">
    <property type="entry name" value="Tetracyclin repressor-like, C-terminal domain"/>
    <property type="match status" value="1"/>
</dbReference>
<dbReference type="InterPro" id="IPR001647">
    <property type="entry name" value="HTH_TetR"/>
</dbReference>
<dbReference type="InterPro" id="IPR050109">
    <property type="entry name" value="HTH-type_TetR-like_transc_reg"/>
</dbReference>
<evidence type="ECO:0000256" key="2">
    <source>
        <dbReference type="ARBA" id="ARBA00023125"/>
    </source>
</evidence>
<reference evidence="7" key="1">
    <citation type="journal article" date="2019" name="Int. J. Syst. Evol. Microbiol.">
        <title>The Global Catalogue of Microorganisms (GCM) 10K type strain sequencing project: providing services to taxonomists for standard genome sequencing and annotation.</title>
        <authorList>
            <consortium name="The Broad Institute Genomics Platform"/>
            <consortium name="The Broad Institute Genome Sequencing Center for Infectious Disease"/>
            <person name="Wu L."/>
            <person name="Ma J."/>
        </authorList>
    </citation>
    <scope>NUCLEOTIDE SEQUENCE [LARGE SCALE GENOMIC DNA]</scope>
    <source>
        <strain evidence="7">TBRC 1276</strain>
    </source>
</reference>
<organism evidence="6 7">
    <name type="scientific">Nonomuraea purpurea</name>
    <dbReference type="NCBI Taxonomy" id="1849276"/>
    <lineage>
        <taxon>Bacteria</taxon>
        <taxon>Bacillati</taxon>
        <taxon>Actinomycetota</taxon>
        <taxon>Actinomycetes</taxon>
        <taxon>Streptosporangiales</taxon>
        <taxon>Streptosporangiaceae</taxon>
        <taxon>Nonomuraea</taxon>
    </lineage>
</organism>
<dbReference type="InterPro" id="IPR036271">
    <property type="entry name" value="Tet_transcr_reg_TetR-rel_C_sf"/>
</dbReference>
<dbReference type="InterPro" id="IPR004111">
    <property type="entry name" value="Repressor_TetR_C"/>
</dbReference>
<protein>
    <submittedName>
        <fullName evidence="6">TetR/AcrR family transcriptional regulator</fullName>
    </submittedName>
</protein>
<sequence length="242" mass="26028">MPTVVARMWGREPATRRGPRPSLSLDRVTDAAIEIADAEGLAGVRMSSVAAKLGVSTMSLYGYVSSKEDLLTAMADAAAPAPPEPGDLPWREYLTAWTRANRDFLLGHPWLLEVSPLTPPMGPRVLRWLDRSLTVLARAGLDAGEGVNISSTLSAYAVSAATLAHDMRGPADESALAGLSAYTAMLTRFVDAQEYPGLSAALRSHGFGHAEEWVEDHDFTFGLDLLLDGVEALIARRGKDER</sequence>
<dbReference type="Pfam" id="PF00440">
    <property type="entry name" value="TetR_N"/>
    <property type="match status" value="1"/>
</dbReference>
<dbReference type="EMBL" id="JBHSBI010000043">
    <property type="protein sequence ID" value="MFC4015361.1"/>
    <property type="molecule type" value="Genomic_DNA"/>
</dbReference>
<dbReference type="Gene3D" id="1.10.10.60">
    <property type="entry name" value="Homeodomain-like"/>
    <property type="match status" value="1"/>
</dbReference>
<feature type="DNA-binding region" description="H-T-H motif" evidence="4">
    <location>
        <begin position="45"/>
        <end position="64"/>
    </location>
</feature>
<feature type="domain" description="HTH tetR-type" evidence="5">
    <location>
        <begin position="22"/>
        <end position="82"/>
    </location>
</feature>
<comment type="caution">
    <text evidence="6">The sequence shown here is derived from an EMBL/GenBank/DDBJ whole genome shotgun (WGS) entry which is preliminary data.</text>
</comment>
<keyword evidence="1" id="KW-0805">Transcription regulation</keyword>
<evidence type="ECO:0000313" key="6">
    <source>
        <dbReference type="EMBL" id="MFC4015361.1"/>
    </source>
</evidence>
<dbReference type="Pfam" id="PF02909">
    <property type="entry name" value="TetR_C_1"/>
    <property type="match status" value="1"/>
</dbReference>
<evidence type="ECO:0000313" key="7">
    <source>
        <dbReference type="Proteomes" id="UP001595851"/>
    </source>
</evidence>
<evidence type="ECO:0000259" key="5">
    <source>
        <dbReference type="PROSITE" id="PS50977"/>
    </source>
</evidence>
<keyword evidence="7" id="KW-1185">Reference proteome</keyword>
<dbReference type="InterPro" id="IPR009057">
    <property type="entry name" value="Homeodomain-like_sf"/>
</dbReference>
<dbReference type="Proteomes" id="UP001595851">
    <property type="component" value="Unassembled WGS sequence"/>
</dbReference>
<dbReference type="PANTHER" id="PTHR30055">
    <property type="entry name" value="HTH-TYPE TRANSCRIPTIONAL REGULATOR RUTR"/>
    <property type="match status" value="1"/>
</dbReference>
<proteinExistence type="predicted"/>
<dbReference type="SUPFAM" id="SSF46689">
    <property type="entry name" value="Homeodomain-like"/>
    <property type="match status" value="1"/>
</dbReference>